<sequence>MSSKEKTEPNKEQPQKNEQETNNQPNGDADEEIPCFTEQYAKDMVNDMISKGKRPSKKITIQMIKTVFYTFKSLPNIVEIDNFKNLTIVGDVHGQFHDVVAIFNEHGYPSEENPYLFNGDFVDRGHEGIEILLTLFAFKIASPKSIYLNRGNHEVAVMNQYYGFTEECVEKYGAEFYKYFLSVFYTLPFAHIINHSIFVVHGGLCRNQSLTISDIQKLDRFGDPNPTTTLYDLLWSDPFNGSGITSSDRAHNGDAITIFFGTDVTERFLKTYNLKLLVRSHEVQEAGYSVVQNGKCMTVFSAPNYMGKVGNKGAIVKFRFEENGDIKSNKVIQFDSVQPWDDEITKNTKETDE</sequence>
<comment type="catalytic activity">
    <reaction evidence="4">
        <text>O-phospho-L-threonyl-[protein] + H2O = L-threonyl-[protein] + phosphate</text>
        <dbReference type="Rhea" id="RHEA:47004"/>
        <dbReference type="Rhea" id="RHEA-COMP:11060"/>
        <dbReference type="Rhea" id="RHEA-COMP:11605"/>
        <dbReference type="ChEBI" id="CHEBI:15377"/>
        <dbReference type="ChEBI" id="CHEBI:30013"/>
        <dbReference type="ChEBI" id="CHEBI:43474"/>
        <dbReference type="ChEBI" id="CHEBI:61977"/>
        <dbReference type="EC" id="3.1.3.16"/>
    </reaction>
</comment>
<dbReference type="InterPro" id="IPR051134">
    <property type="entry name" value="PPP_phosphatase"/>
</dbReference>
<dbReference type="InterPro" id="IPR006186">
    <property type="entry name" value="Ser/Thr-sp_prot-phosphatase"/>
</dbReference>
<evidence type="ECO:0000259" key="6">
    <source>
        <dbReference type="PROSITE" id="PS00125"/>
    </source>
</evidence>
<dbReference type="InterPro" id="IPR029052">
    <property type="entry name" value="Metallo-depent_PP-like"/>
</dbReference>
<gene>
    <name evidence="7" type="ORF">M9Y10_032897</name>
</gene>
<dbReference type="SMART" id="SM00156">
    <property type="entry name" value="PP2Ac"/>
    <property type="match status" value="1"/>
</dbReference>
<feature type="domain" description="Serine/threonine specific protein phosphatases" evidence="6">
    <location>
        <begin position="149"/>
        <end position="154"/>
    </location>
</feature>
<dbReference type="SUPFAM" id="SSF56300">
    <property type="entry name" value="Metallo-dependent phosphatases"/>
    <property type="match status" value="1"/>
</dbReference>
<dbReference type="PANTHER" id="PTHR45668:SF5">
    <property type="entry name" value="SERINE_THREONINE-PROTEIN PHOSPHATASE 5"/>
    <property type="match status" value="1"/>
</dbReference>
<evidence type="ECO:0000256" key="3">
    <source>
        <dbReference type="ARBA" id="ARBA00023211"/>
    </source>
</evidence>
<dbReference type="EC" id="3.1.3.16" evidence="4"/>
<protein>
    <recommendedName>
        <fullName evidence="4">Serine/threonine-protein phosphatase</fullName>
        <ecNumber evidence="4">3.1.3.16</ecNumber>
    </recommendedName>
</protein>
<feature type="compositionally biased region" description="Basic and acidic residues" evidence="5">
    <location>
        <begin position="1"/>
        <end position="19"/>
    </location>
</feature>
<dbReference type="PRINTS" id="PR00114">
    <property type="entry name" value="STPHPHTASE"/>
</dbReference>
<dbReference type="PANTHER" id="PTHR45668">
    <property type="entry name" value="SERINE/THREONINE-PROTEIN PHOSPHATASE 5-RELATED"/>
    <property type="match status" value="1"/>
</dbReference>
<evidence type="ECO:0000256" key="2">
    <source>
        <dbReference type="ARBA" id="ARBA00022723"/>
    </source>
</evidence>
<dbReference type="InterPro" id="IPR004843">
    <property type="entry name" value="Calcineurin-like_PHP"/>
</dbReference>
<keyword evidence="4" id="KW-0378">Hydrolase</keyword>
<evidence type="ECO:0000256" key="4">
    <source>
        <dbReference type="RuleBase" id="RU004273"/>
    </source>
</evidence>
<reference evidence="7 8" key="1">
    <citation type="submission" date="2024-04" db="EMBL/GenBank/DDBJ databases">
        <title>Tritrichomonas musculus Genome.</title>
        <authorList>
            <person name="Alves-Ferreira E."/>
            <person name="Grigg M."/>
            <person name="Lorenzi H."/>
            <person name="Galac M."/>
        </authorList>
    </citation>
    <scope>NUCLEOTIDE SEQUENCE [LARGE SCALE GENOMIC DNA]</scope>
    <source>
        <strain evidence="7 8">EAF2021</strain>
    </source>
</reference>
<dbReference type="Gene3D" id="3.60.21.10">
    <property type="match status" value="1"/>
</dbReference>
<comment type="caution">
    <text evidence="7">The sequence shown here is derived from an EMBL/GenBank/DDBJ whole genome shotgun (WGS) entry which is preliminary data.</text>
</comment>
<comment type="cofactor">
    <cofactor evidence="1">
        <name>Mn(2+)</name>
        <dbReference type="ChEBI" id="CHEBI:29035"/>
    </cofactor>
</comment>
<keyword evidence="2" id="KW-0479">Metal-binding</keyword>
<keyword evidence="8" id="KW-1185">Reference proteome</keyword>
<feature type="region of interest" description="Disordered" evidence="5">
    <location>
        <begin position="1"/>
        <end position="31"/>
    </location>
</feature>
<dbReference type="EMBL" id="JAPFFF010000054">
    <property type="protein sequence ID" value="KAK8838855.1"/>
    <property type="molecule type" value="Genomic_DNA"/>
</dbReference>
<dbReference type="Proteomes" id="UP001470230">
    <property type="component" value="Unassembled WGS sequence"/>
</dbReference>
<evidence type="ECO:0000313" key="8">
    <source>
        <dbReference type="Proteomes" id="UP001470230"/>
    </source>
</evidence>
<name>A0ABR2GY41_9EUKA</name>
<evidence type="ECO:0000256" key="5">
    <source>
        <dbReference type="SAM" id="MobiDB-lite"/>
    </source>
</evidence>
<dbReference type="Pfam" id="PF00149">
    <property type="entry name" value="Metallophos"/>
    <property type="match status" value="1"/>
</dbReference>
<evidence type="ECO:0000256" key="1">
    <source>
        <dbReference type="ARBA" id="ARBA00001936"/>
    </source>
</evidence>
<comment type="similarity">
    <text evidence="4">Belongs to the PPP phosphatase family.</text>
</comment>
<proteinExistence type="inferred from homology"/>
<evidence type="ECO:0000313" key="7">
    <source>
        <dbReference type="EMBL" id="KAK8838855.1"/>
    </source>
</evidence>
<dbReference type="PROSITE" id="PS00125">
    <property type="entry name" value="SER_THR_PHOSPHATASE"/>
    <property type="match status" value="1"/>
</dbReference>
<accession>A0ABR2GY41</accession>
<organism evidence="7 8">
    <name type="scientific">Tritrichomonas musculus</name>
    <dbReference type="NCBI Taxonomy" id="1915356"/>
    <lineage>
        <taxon>Eukaryota</taxon>
        <taxon>Metamonada</taxon>
        <taxon>Parabasalia</taxon>
        <taxon>Tritrichomonadida</taxon>
        <taxon>Tritrichomonadidae</taxon>
        <taxon>Tritrichomonas</taxon>
    </lineage>
</organism>
<keyword evidence="3" id="KW-0464">Manganese</keyword>